<evidence type="ECO:0000313" key="2">
    <source>
        <dbReference type="Proteomes" id="UP000054783"/>
    </source>
</evidence>
<protein>
    <submittedName>
        <fullName evidence="1">Uncharacterized protein</fullName>
    </submittedName>
</protein>
<name>A0A0V0ZS59_9BILA</name>
<accession>A0A0V0ZS59</accession>
<dbReference type="EMBL" id="JYDQ01000104">
    <property type="protein sequence ID" value="KRY14969.1"/>
    <property type="molecule type" value="Genomic_DNA"/>
</dbReference>
<proteinExistence type="predicted"/>
<gene>
    <name evidence="1" type="ORF">T12_2373</name>
</gene>
<keyword evidence="2" id="KW-1185">Reference proteome</keyword>
<reference evidence="1 2" key="1">
    <citation type="submission" date="2015-01" db="EMBL/GenBank/DDBJ databases">
        <title>Evolution of Trichinella species and genotypes.</title>
        <authorList>
            <person name="Korhonen P.K."/>
            <person name="Edoardo P."/>
            <person name="Giuseppe L.R."/>
            <person name="Gasser R.B."/>
        </authorList>
    </citation>
    <scope>NUCLEOTIDE SEQUENCE [LARGE SCALE GENOMIC DNA]</scope>
    <source>
        <strain evidence="1">ISS2496</strain>
    </source>
</reference>
<dbReference type="AlphaFoldDB" id="A0A0V0ZS59"/>
<organism evidence="1 2">
    <name type="scientific">Trichinella patagoniensis</name>
    <dbReference type="NCBI Taxonomy" id="990121"/>
    <lineage>
        <taxon>Eukaryota</taxon>
        <taxon>Metazoa</taxon>
        <taxon>Ecdysozoa</taxon>
        <taxon>Nematoda</taxon>
        <taxon>Enoplea</taxon>
        <taxon>Dorylaimia</taxon>
        <taxon>Trichinellida</taxon>
        <taxon>Trichinellidae</taxon>
        <taxon>Trichinella</taxon>
    </lineage>
</organism>
<evidence type="ECO:0000313" key="1">
    <source>
        <dbReference type="EMBL" id="KRY14969.1"/>
    </source>
</evidence>
<dbReference type="Proteomes" id="UP000054783">
    <property type="component" value="Unassembled WGS sequence"/>
</dbReference>
<comment type="caution">
    <text evidence="1">The sequence shown here is derived from an EMBL/GenBank/DDBJ whole genome shotgun (WGS) entry which is preliminary data.</text>
</comment>
<sequence length="87" mass="9452">MIYVNAIDDVVEKAGCERSGQQASLEKKIAASVSAISTQHPITRSLCITVYIGLQLNGLILTLAHPHLVASCILYTVVEVERKSEQD</sequence>